<dbReference type="GO" id="GO:0080008">
    <property type="term" value="C:Cul4-RING E3 ubiquitin ligase complex"/>
    <property type="evidence" value="ECO:0007669"/>
    <property type="project" value="TreeGrafter"/>
</dbReference>
<dbReference type="Pfam" id="PF24883">
    <property type="entry name" value="NPHP3_N"/>
    <property type="match status" value="1"/>
</dbReference>
<gene>
    <name evidence="3" type="ORF">OXX778_LOCUS8962</name>
</gene>
<dbReference type="OrthoDB" id="2325716at2759"/>
<protein>
    <recommendedName>
        <fullName evidence="2">Nephrocystin 3-like N-terminal domain-containing protein</fullName>
    </recommendedName>
</protein>
<evidence type="ECO:0000313" key="3">
    <source>
        <dbReference type="EMBL" id="CAF0851226.1"/>
    </source>
</evidence>
<comment type="caution">
    <text evidence="3">The sequence shown here is derived from an EMBL/GenBank/DDBJ whole genome shotgun (WGS) entry which is preliminary data.</text>
</comment>
<feature type="domain" description="Nephrocystin 3-like N-terminal" evidence="2">
    <location>
        <begin position="342"/>
        <end position="485"/>
    </location>
</feature>
<dbReference type="SUPFAM" id="SSF52540">
    <property type="entry name" value="P-loop containing nucleoside triphosphate hydrolases"/>
    <property type="match status" value="1"/>
</dbReference>
<evidence type="ECO:0000259" key="2">
    <source>
        <dbReference type="Pfam" id="PF24883"/>
    </source>
</evidence>
<dbReference type="Gene3D" id="3.40.50.300">
    <property type="entry name" value="P-loop containing nucleotide triphosphate hydrolases"/>
    <property type="match status" value="1"/>
</dbReference>
<dbReference type="InterPro" id="IPR051191">
    <property type="entry name" value="DCAF12"/>
</dbReference>
<evidence type="ECO:0000256" key="1">
    <source>
        <dbReference type="ARBA" id="ARBA00022737"/>
    </source>
</evidence>
<keyword evidence="4" id="KW-1185">Reference proteome</keyword>
<organism evidence="3 4">
    <name type="scientific">Brachionus calyciflorus</name>
    <dbReference type="NCBI Taxonomy" id="104777"/>
    <lineage>
        <taxon>Eukaryota</taxon>
        <taxon>Metazoa</taxon>
        <taxon>Spiralia</taxon>
        <taxon>Gnathifera</taxon>
        <taxon>Rotifera</taxon>
        <taxon>Eurotatoria</taxon>
        <taxon>Monogononta</taxon>
        <taxon>Pseudotrocha</taxon>
        <taxon>Ploima</taxon>
        <taxon>Brachionidae</taxon>
        <taxon>Brachionus</taxon>
    </lineage>
</organism>
<dbReference type="EMBL" id="CAJNOC010001282">
    <property type="protein sequence ID" value="CAF0851226.1"/>
    <property type="molecule type" value="Genomic_DNA"/>
</dbReference>
<dbReference type="PANTHER" id="PTHR19860">
    <property type="entry name" value="DDB1- AND CUL4-ASSOCIATED FACTOR 12-RELATED"/>
    <property type="match status" value="1"/>
</dbReference>
<keyword evidence="1" id="KW-0677">Repeat</keyword>
<proteinExistence type="predicted"/>
<sequence>MFSNINPYVCCNQDDFFDEINFLRDRTFPKIYERLIKLNINFDPVLIDWNESNDYVRSGNLLRLLLTTIKKSSPFLIGLIGHRYGAYLPKTQAHNYYLFSDSNIRIEMNWLEKNNMIAAQTGFGHVVSTDLFNNSLLEHQINQALDDTNAYPFYRFYFRQFEYFEEMYSHLSIEQRKQELKKHEAENEYCEFKIKEIKMKLAKKGLIIKYYKSLEQLNDLIYDDFIDLVAVFLSTNSNFIKTRSLLKTESLIFNKLNQAIFTSSLKFLSKSVDSFLRPRQSISVTFKLENQLESADFLKNESDNFQMDSFDAEMDDEKEDFLEILKLRHLNISSSLTPVPNSKSKHIFAISGPRGRGKTTFMASLYQKYLNNSNTKLKTTSVSSKHSTDNSDPFYLFYFLKPEDYLINILVNITSKLRAKYLKKDSNRCLDSELYDQKSIIEQFNAAILLGPVFIFIDGLSELDPRRTLSLSTWLPKKLDETECKFVFSLRNSSDVYKELRKRVDCVHHEMNLFQVDSDYELFFRKSLCVHETENSNVLYAKFLSIFNELKTSEHIQIFKNHPVHLSRLNSVAGSGVDGSLVEGHEIVSSRSSASSLLNNSVNIMNSYIEEVSTIREIIQKILKRYLRKNNWSVNKDMPLSLDNPGWIGDTLCLIAMSLNGITKETILRILRRRGYDGNLKITEFYWNIFRMQFGNFLQEGLNGVILFSHVYFKEAVQALLLDGFSVNVDVKSEEISASVKKNISEKQKEVHKMLINDILECRLSKSDFDSSAQIQSSIQPNAENISQNVLILLHELIHHLFMIFDLNNLHKLLTNFKLLQIFESNRLKYYNEWLDLCNMIKTIKSQEENRHAFIKNLTQNIQQYEFEIVNTNQLELKYYENISENMRIEELSKTDIEEYTNKESIYIQFESIDNLVDCLLDTTSSEYLDSINLLLINRSLILNDLVKYIDDKVFQENIAFSLLNFVQNIVTQVSCIIYF</sequence>
<name>A0A813W195_9BILA</name>
<dbReference type="InterPro" id="IPR056884">
    <property type="entry name" value="NPHP3-like_N"/>
</dbReference>
<dbReference type="Proteomes" id="UP000663879">
    <property type="component" value="Unassembled WGS sequence"/>
</dbReference>
<accession>A0A813W195</accession>
<dbReference type="PANTHER" id="PTHR19860:SF18">
    <property type="entry name" value="DUF4062 DOMAIN-CONTAINING PROTEIN"/>
    <property type="match status" value="1"/>
</dbReference>
<reference evidence="3" key="1">
    <citation type="submission" date="2021-02" db="EMBL/GenBank/DDBJ databases">
        <authorList>
            <person name="Nowell W R."/>
        </authorList>
    </citation>
    <scope>NUCLEOTIDE SEQUENCE</scope>
    <source>
        <strain evidence="3">Ploen Becks lab</strain>
    </source>
</reference>
<dbReference type="AlphaFoldDB" id="A0A813W195"/>
<dbReference type="InterPro" id="IPR027417">
    <property type="entry name" value="P-loop_NTPase"/>
</dbReference>
<evidence type="ECO:0000313" key="4">
    <source>
        <dbReference type="Proteomes" id="UP000663879"/>
    </source>
</evidence>